<evidence type="ECO:0000313" key="1">
    <source>
        <dbReference type="EMBL" id="SFH61114.1"/>
    </source>
</evidence>
<dbReference type="RefSeq" id="WP_092845891.1">
    <property type="nucleotide sequence ID" value="NZ_FOPY01000006.1"/>
</dbReference>
<protein>
    <submittedName>
        <fullName evidence="1">Uncharacterized protein</fullName>
    </submittedName>
</protein>
<organism evidence="1 2">
    <name type="scientific">Modicisalibacter xianhensis</name>
    <dbReference type="NCBI Taxonomy" id="442341"/>
    <lineage>
        <taxon>Bacteria</taxon>
        <taxon>Pseudomonadati</taxon>
        <taxon>Pseudomonadota</taxon>
        <taxon>Gammaproteobacteria</taxon>
        <taxon>Oceanospirillales</taxon>
        <taxon>Halomonadaceae</taxon>
        <taxon>Modicisalibacter</taxon>
    </lineage>
</organism>
<dbReference type="Proteomes" id="UP000199040">
    <property type="component" value="Unassembled WGS sequence"/>
</dbReference>
<sequence>MSAADSRALYVCRHCQCMVYMDALTPIKPPCPTCLAIDYDAVSVPAYTQASQAITYMLTSIKTSWQQGAH</sequence>
<gene>
    <name evidence="1" type="ORF">SAMN04487959_106207</name>
</gene>
<dbReference type="EMBL" id="FOPY01000006">
    <property type="protein sequence ID" value="SFH61114.1"/>
    <property type="molecule type" value="Genomic_DNA"/>
</dbReference>
<keyword evidence="2" id="KW-1185">Reference proteome</keyword>
<dbReference type="AlphaFoldDB" id="A0A1I3BFP6"/>
<proteinExistence type="predicted"/>
<evidence type="ECO:0000313" key="2">
    <source>
        <dbReference type="Proteomes" id="UP000199040"/>
    </source>
</evidence>
<name>A0A1I3BFP6_9GAMM</name>
<accession>A0A1I3BFP6</accession>
<reference evidence="1 2" key="1">
    <citation type="submission" date="2016-10" db="EMBL/GenBank/DDBJ databases">
        <authorList>
            <person name="de Groot N.N."/>
        </authorList>
    </citation>
    <scope>NUCLEOTIDE SEQUENCE [LARGE SCALE GENOMIC DNA]</scope>
    <source>
        <strain evidence="1 2">CGMCC 1.6848</strain>
    </source>
</reference>